<dbReference type="Proteomes" id="UP001055553">
    <property type="component" value="Chromosome"/>
</dbReference>
<dbReference type="KEGG" id="naer:MJ1_0251"/>
<keyword evidence="1" id="KW-0175">Coiled coil</keyword>
<dbReference type="RefSeq" id="WP_258393455.1">
    <property type="nucleotide sequence ID" value="NZ_AP019769.1"/>
</dbReference>
<evidence type="ECO:0000313" key="3">
    <source>
        <dbReference type="Proteomes" id="UP001055553"/>
    </source>
</evidence>
<evidence type="ECO:0000313" key="2">
    <source>
        <dbReference type="EMBL" id="BBL45422.1"/>
    </source>
</evidence>
<keyword evidence="3" id="KW-1185">Reference proteome</keyword>
<reference evidence="3" key="1">
    <citation type="journal article" date="2022" name="Int. J. Syst. Evol. Microbiol.">
        <title>Nanobdella aerobiophila gen. nov., sp. nov., a thermoacidophilic, obligate ectosymbiotic archaeon, and proposal of Nanobdellaceae fam. nov., Nanobdellales ord. nov. and Nanobdellia class. nov.</title>
        <authorList>
            <person name="Kato S."/>
            <person name="Ogasawara A."/>
            <person name="Itoh T."/>
            <person name="Sakai H.D."/>
            <person name="Shimizu M."/>
            <person name="Yuki M."/>
            <person name="Kaneko M."/>
            <person name="Takashina T."/>
            <person name="Ohkuma M."/>
        </authorList>
    </citation>
    <scope>NUCLEOTIDE SEQUENCE [LARGE SCALE GENOMIC DNA]</scope>
    <source>
        <strain evidence="3">MJ1</strain>
    </source>
</reference>
<dbReference type="AlphaFoldDB" id="A0A915SI58"/>
<sequence>MDDNRSYLLYLDANILIKGSSLEKLLEKLENNKVKYKVAISKKSIEEAIRNIDNKEQKKDLYNILYGYKIPKDFYNRYKPNYLIEDIKYRVGKDGYIIDIKYRGIKRYKDRKISITDKYYGIEINLYKDFQSATVLFTDLSDLPHLDMAYYFSRSKNYIPIILTYDGRIVKDNPKVFRYIVIVSPDKLYENISQGKNIKQISKYLEEKKKDDLYNKMIEKHKKNGFFDL</sequence>
<dbReference type="EMBL" id="AP019769">
    <property type="protein sequence ID" value="BBL45422.1"/>
    <property type="molecule type" value="Genomic_DNA"/>
</dbReference>
<dbReference type="GeneID" id="74568202"/>
<gene>
    <name evidence="2" type="ORF">MJ1_0251</name>
</gene>
<evidence type="ECO:0000256" key="1">
    <source>
        <dbReference type="SAM" id="Coils"/>
    </source>
</evidence>
<organism evidence="2 3">
    <name type="scientific">Nanobdella aerobiophila</name>
    <dbReference type="NCBI Taxonomy" id="2586965"/>
    <lineage>
        <taxon>Archaea</taxon>
        <taxon>Nanobdellota</taxon>
        <taxon>Nanobdellia</taxon>
        <taxon>Nanobdellales</taxon>
        <taxon>Nanobdellaceae</taxon>
        <taxon>Nanobdella</taxon>
    </lineage>
</organism>
<protein>
    <submittedName>
        <fullName evidence="2">Ribonuclease HII</fullName>
    </submittedName>
</protein>
<accession>A0A915SI58</accession>
<proteinExistence type="predicted"/>
<feature type="coiled-coil region" evidence="1">
    <location>
        <begin position="26"/>
        <end position="65"/>
    </location>
</feature>
<name>A0A915SI58_9ARCH</name>